<feature type="compositionally biased region" description="Low complexity" evidence="1">
    <location>
        <begin position="26"/>
        <end position="37"/>
    </location>
</feature>
<proteinExistence type="predicted"/>
<evidence type="ECO:0000256" key="1">
    <source>
        <dbReference type="SAM" id="MobiDB-lite"/>
    </source>
</evidence>
<reference evidence="2 3" key="1">
    <citation type="submission" date="2024-02" db="EMBL/GenBank/DDBJ databases">
        <title>A draft genome for the cacao thread blight pathogen Marasmius crinis-equi.</title>
        <authorList>
            <person name="Cohen S.P."/>
            <person name="Baruah I.K."/>
            <person name="Amoako-Attah I."/>
            <person name="Bukari Y."/>
            <person name="Meinhardt L.W."/>
            <person name="Bailey B.A."/>
        </authorList>
    </citation>
    <scope>NUCLEOTIDE SEQUENCE [LARGE SCALE GENOMIC DNA]</scope>
    <source>
        <strain evidence="2 3">GH-76</strain>
    </source>
</reference>
<sequence length="189" mass="20765">LPPANPQLAKPPIPTPKSPKTPPCSPWRSKSPSTGRPRPSPPMRSPPSNSLSSTPFSSFQLSQSLSRTVEVDMGSLRLLSEATIKYHEDFLNGVASTATDTYAEYLDTVSGFISSSRETIKDVRSRAESRRRKARQRSGKVHAGEAVLDEEVQRAQQRLEGLQAKLSLLYSYSLLPSPVEGEFHSIVCD</sequence>
<gene>
    <name evidence="2" type="ORF">V5O48_019256</name>
</gene>
<name>A0ABR3EIW6_9AGAR</name>
<feature type="non-terminal residue" evidence="2">
    <location>
        <position position="1"/>
    </location>
</feature>
<feature type="compositionally biased region" description="Pro residues" evidence="1">
    <location>
        <begin position="1"/>
        <end position="25"/>
    </location>
</feature>
<accession>A0ABR3EIW6</accession>
<protein>
    <submittedName>
        <fullName evidence="2">Uncharacterized protein</fullName>
    </submittedName>
</protein>
<evidence type="ECO:0000313" key="2">
    <source>
        <dbReference type="EMBL" id="KAL0562822.1"/>
    </source>
</evidence>
<keyword evidence="3" id="KW-1185">Reference proteome</keyword>
<feature type="compositionally biased region" description="Low complexity" evidence="1">
    <location>
        <begin position="46"/>
        <end position="57"/>
    </location>
</feature>
<evidence type="ECO:0000313" key="3">
    <source>
        <dbReference type="Proteomes" id="UP001465976"/>
    </source>
</evidence>
<comment type="caution">
    <text evidence="2">The sequence shown here is derived from an EMBL/GenBank/DDBJ whole genome shotgun (WGS) entry which is preliminary data.</text>
</comment>
<dbReference type="Proteomes" id="UP001465976">
    <property type="component" value="Unassembled WGS sequence"/>
</dbReference>
<dbReference type="EMBL" id="JBAHYK010004426">
    <property type="protein sequence ID" value="KAL0562822.1"/>
    <property type="molecule type" value="Genomic_DNA"/>
</dbReference>
<organism evidence="2 3">
    <name type="scientific">Marasmius crinis-equi</name>
    <dbReference type="NCBI Taxonomy" id="585013"/>
    <lineage>
        <taxon>Eukaryota</taxon>
        <taxon>Fungi</taxon>
        <taxon>Dikarya</taxon>
        <taxon>Basidiomycota</taxon>
        <taxon>Agaricomycotina</taxon>
        <taxon>Agaricomycetes</taxon>
        <taxon>Agaricomycetidae</taxon>
        <taxon>Agaricales</taxon>
        <taxon>Marasmiineae</taxon>
        <taxon>Marasmiaceae</taxon>
        <taxon>Marasmius</taxon>
    </lineage>
</organism>
<feature type="region of interest" description="Disordered" evidence="1">
    <location>
        <begin position="1"/>
        <end position="57"/>
    </location>
</feature>